<feature type="transmembrane region" description="Helical" evidence="7">
    <location>
        <begin position="176"/>
        <end position="196"/>
    </location>
</feature>
<evidence type="ECO:0000256" key="4">
    <source>
        <dbReference type="ARBA" id="ARBA00022847"/>
    </source>
</evidence>
<dbReference type="NCBIfam" id="TIGR01197">
    <property type="entry name" value="nramp"/>
    <property type="match status" value="1"/>
</dbReference>
<dbReference type="GO" id="GO:0005886">
    <property type="term" value="C:plasma membrane"/>
    <property type="evidence" value="ECO:0007669"/>
    <property type="project" value="TreeGrafter"/>
</dbReference>
<feature type="transmembrane region" description="Helical" evidence="7">
    <location>
        <begin position="406"/>
        <end position="433"/>
    </location>
</feature>
<feature type="transmembrane region" description="Helical" evidence="7">
    <location>
        <begin position="349"/>
        <end position="366"/>
    </location>
</feature>
<gene>
    <name evidence="8" type="ORF">BG61_18390</name>
</gene>
<feature type="transmembrane region" description="Helical" evidence="7">
    <location>
        <begin position="36"/>
        <end position="53"/>
    </location>
</feature>
<dbReference type="Proteomes" id="UP000027466">
    <property type="component" value="Unassembled WGS sequence"/>
</dbReference>
<dbReference type="PANTHER" id="PTHR11706:SF33">
    <property type="entry name" value="NATURAL RESISTANCE-ASSOCIATED MACROPHAGE PROTEIN 2"/>
    <property type="match status" value="1"/>
</dbReference>
<dbReference type="STRING" id="60547.GCA_000751215_05339"/>
<name>A0A069PKR5_9BURK</name>
<keyword evidence="5 7" id="KW-1133">Transmembrane helix</keyword>
<dbReference type="NCBIfam" id="NF037982">
    <property type="entry name" value="Nramp_1"/>
    <property type="match status" value="1"/>
</dbReference>
<dbReference type="PANTHER" id="PTHR11706">
    <property type="entry name" value="SOLUTE CARRIER PROTEIN FAMILY 11 MEMBER"/>
    <property type="match status" value="1"/>
</dbReference>
<dbReference type="GO" id="GO:0015086">
    <property type="term" value="F:cadmium ion transmembrane transporter activity"/>
    <property type="evidence" value="ECO:0007669"/>
    <property type="project" value="TreeGrafter"/>
</dbReference>
<evidence type="ECO:0000256" key="3">
    <source>
        <dbReference type="ARBA" id="ARBA00022692"/>
    </source>
</evidence>
<evidence type="ECO:0000256" key="2">
    <source>
        <dbReference type="ARBA" id="ARBA00022448"/>
    </source>
</evidence>
<proteinExistence type="predicted"/>
<evidence type="ECO:0000256" key="7">
    <source>
        <dbReference type="SAM" id="Phobius"/>
    </source>
</evidence>
<dbReference type="NCBIfam" id="NF001923">
    <property type="entry name" value="PRK00701.1"/>
    <property type="match status" value="1"/>
</dbReference>
<reference evidence="8 9" key="1">
    <citation type="submission" date="2014-03" db="EMBL/GenBank/DDBJ databases">
        <title>Draft Genome Sequences of Four Burkholderia Strains.</title>
        <authorList>
            <person name="Liu X.Y."/>
            <person name="Li C.X."/>
            <person name="Xu J.H."/>
        </authorList>
    </citation>
    <scope>NUCLEOTIDE SEQUENCE [LARGE SCALE GENOMIC DNA]</scope>
    <source>
        <strain evidence="8 9">DSM 50014</strain>
    </source>
</reference>
<keyword evidence="6 7" id="KW-0472">Membrane</keyword>
<feature type="transmembrane region" description="Helical" evidence="7">
    <location>
        <begin position="216"/>
        <end position="236"/>
    </location>
</feature>
<dbReference type="GO" id="GO:0005384">
    <property type="term" value="F:manganese ion transmembrane transporter activity"/>
    <property type="evidence" value="ECO:0007669"/>
    <property type="project" value="TreeGrafter"/>
</dbReference>
<feature type="transmembrane region" description="Helical" evidence="7">
    <location>
        <begin position="264"/>
        <end position="286"/>
    </location>
</feature>
<feature type="transmembrane region" description="Helical" evidence="7">
    <location>
        <begin position="73"/>
        <end position="92"/>
    </location>
</feature>
<evidence type="ECO:0000256" key="1">
    <source>
        <dbReference type="ARBA" id="ARBA00004141"/>
    </source>
</evidence>
<dbReference type="GO" id="GO:0034755">
    <property type="term" value="P:iron ion transmembrane transport"/>
    <property type="evidence" value="ECO:0007669"/>
    <property type="project" value="TreeGrafter"/>
</dbReference>
<evidence type="ECO:0000313" key="8">
    <source>
        <dbReference type="EMBL" id="KDR41298.1"/>
    </source>
</evidence>
<keyword evidence="3 7" id="KW-0812">Transmembrane</keyword>
<dbReference type="GO" id="GO:0015293">
    <property type="term" value="F:symporter activity"/>
    <property type="evidence" value="ECO:0007669"/>
    <property type="project" value="UniProtKB-KW"/>
</dbReference>
<comment type="subcellular location">
    <subcellularLocation>
        <location evidence="1">Membrane</location>
        <topology evidence="1">Multi-pass membrane protein</topology>
    </subcellularLocation>
</comment>
<feature type="transmembrane region" description="Helical" evidence="7">
    <location>
        <begin position="298"/>
        <end position="329"/>
    </location>
</feature>
<accession>A0A069PKR5</accession>
<evidence type="ECO:0000256" key="6">
    <source>
        <dbReference type="ARBA" id="ARBA00023136"/>
    </source>
</evidence>
<dbReference type="InterPro" id="IPR001046">
    <property type="entry name" value="NRAMP_fam"/>
</dbReference>
<dbReference type="AlphaFoldDB" id="A0A069PKR5"/>
<evidence type="ECO:0000256" key="5">
    <source>
        <dbReference type="ARBA" id="ARBA00022989"/>
    </source>
</evidence>
<organism evidence="8 9">
    <name type="scientific">Caballeronia glathei</name>
    <dbReference type="NCBI Taxonomy" id="60547"/>
    <lineage>
        <taxon>Bacteria</taxon>
        <taxon>Pseudomonadati</taxon>
        <taxon>Pseudomonadota</taxon>
        <taxon>Betaproteobacteria</taxon>
        <taxon>Burkholderiales</taxon>
        <taxon>Burkholderiaceae</taxon>
        <taxon>Caballeronia</taxon>
    </lineage>
</organism>
<feature type="transmembrane region" description="Helical" evidence="7">
    <location>
        <begin position="372"/>
        <end position="394"/>
    </location>
</feature>
<protein>
    <submittedName>
        <fullName evidence="8">Manganese transport protein MntH</fullName>
    </submittedName>
</protein>
<dbReference type="EMBL" id="JFHC01000029">
    <property type="protein sequence ID" value="KDR41298.1"/>
    <property type="molecule type" value="Genomic_DNA"/>
</dbReference>
<dbReference type="Pfam" id="PF01566">
    <property type="entry name" value="Nramp"/>
    <property type="match status" value="1"/>
</dbReference>
<keyword evidence="4" id="KW-0769">Symport</keyword>
<sequence length="434" mass="45749">MQVVSSKQEGIAIRNSLAQRSETAVRTALEGRARGLRAFLPFVGPAVIASVGYMDPGNYATNIQAGAQYGYGLLWVVILSSVLAMLFQALSARIGIATGCNLAELCRDHFPRPVVLIMWLGSELAAMATDLAEFLGGALALSLVLHQSLLAGMFETAVVTFAFLALDKRGYRPLELVIGAMVALIGVCYVCELWIAPVNWGDVAASALLPRVQDHSALVLAIGIVGATIMPHTLYLHSGLTQKRAPARNRAEMLTHLRYSNREVILALGAAGCVNMAMVIMAASAFHATSPDIADLAVAYHALIPALGAGAAAIFLTGLLASGLSSSVVGTMAGQMIMEGFVHRSIPAWVRRLVTIIPSFGVLVTGCNVTHAMLISQVVLSMTLPMPMMALLIFSRRRALMGELVIGKTTFCVAAAGALVVGALNVVLIAQAFN</sequence>
<dbReference type="RefSeq" id="WP_051672647.1">
    <property type="nucleotide sequence ID" value="NZ_CADFFX010000012.1"/>
</dbReference>
<keyword evidence="2" id="KW-0813">Transport</keyword>
<keyword evidence="9" id="KW-1185">Reference proteome</keyword>
<evidence type="ECO:0000313" key="9">
    <source>
        <dbReference type="Proteomes" id="UP000027466"/>
    </source>
</evidence>
<dbReference type="PRINTS" id="PR00447">
    <property type="entry name" value="NATRESASSCMP"/>
</dbReference>
<comment type="caution">
    <text evidence="8">The sequence shown here is derived from an EMBL/GenBank/DDBJ whole genome shotgun (WGS) entry which is preliminary data.</text>
</comment>